<evidence type="ECO:0000256" key="4">
    <source>
        <dbReference type="ARBA" id="ARBA00023136"/>
    </source>
</evidence>
<feature type="transmembrane region" description="Helical" evidence="5">
    <location>
        <begin position="63"/>
        <end position="84"/>
    </location>
</feature>
<proteinExistence type="predicted"/>
<comment type="subcellular location">
    <subcellularLocation>
        <location evidence="1">Membrane</location>
        <topology evidence="1">Multi-pass membrane protein</topology>
    </subcellularLocation>
</comment>
<gene>
    <name evidence="7" type="ORF">JAN5088_01202</name>
</gene>
<dbReference type="RefSeq" id="WP_055681883.1">
    <property type="nucleotide sequence ID" value="NZ_CXPG01000013.1"/>
</dbReference>
<dbReference type="InterPro" id="IPR049453">
    <property type="entry name" value="Memb_transporter_dom"/>
</dbReference>
<feature type="transmembrane region" description="Helical" evidence="5">
    <location>
        <begin position="142"/>
        <end position="160"/>
    </location>
</feature>
<dbReference type="EMBL" id="CXPG01000013">
    <property type="protein sequence ID" value="CTQ32437.1"/>
    <property type="molecule type" value="Genomic_DNA"/>
</dbReference>
<dbReference type="Proteomes" id="UP000048908">
    <property type="component" value="Unassembled WGS sequence"/>
</dbReference>
<accession>A0A0M6XPA1</accession>
<feature type="transmembrane region" description="Helical" evidence="5">
    <location>
        <begin position="96"/>
        <end position="122"/>
    </location>
</feature>
<keyword evidence="2 5" id="KW-0812">Transmembrane</keyword>
<dbReference type="Pfam" id="PF13515">
    <property type="entry name" value="FUSC_2"/>
    <property type="match status" value="1"/>
</dbReference>
<evidence type="ECO:0000256" key="1">
    <source>
        <dbReference type="ARBA" id="ARBA00004141"/>
    </source>
</evidence>
<dbReference type="OrthoDB" id="7254882at2"/>
<evidence type="ECO:0000259" key="6">
    <source>
        <dbReference type="Pfam" id="PF13515"/>
    </source>
</evidence>
<evidence type="ECO:0000256" key="5">
    <source>
        <dbReference type="SAM" id="Phobius"/>
    </source>
</evidence>
<reference evidence="7 8" key="1">
    <citation type="submission" date="2015-07" db="EMBL/GenBank/DDBJ databases">
        <authorList>
            <person name="Noorani M."/>
        </authorList>
    </citation>
    <scope>NUCLEOTIDE SEQUENCE [LARGE SCALE GENOMIC DNA]</scope>
    <source>
        <strain evidence="7 8">CECT 5088</strain>
    </source>
</reference>
<protein>
    <submittedName>
        <fullName evidence="7">Putative membrane protein</fullName>
    </submittedName>
</protein>
<organism evidence="7 8">
    <name type="scientific">Jannaschia rubra</name>
    <dbReference type="NCBI Taxonomy" id="282197"/>
    <lineage>
        <taxon>Bacteria</taxon>
        <taxon>Pseudomonadati</taxon>
        <taxon>Pseudomonadota</taxon>
        <taxon>Alphaproteobacteria</taxon>
        <taxon>Rhodobacterales</taxon>
        <taxon>Roseobacteraceae</taxon>
        <taxon>Jannaschia</taxon>
    </lineage>
</organism>
<evidence type="ECO:0000256" key="3">
    <source>
        <dbReference type="ARBA" id="ARBA00022989"/>
    </source>
</evidence>
<name>A0A0M6XPA1_9RHOB</name>
<sequence length="363" mass="37767">MAKTMTNLLKRHGWWAIHAIRMTVAGVAALAAVYALGLTVELSAVISAIVVTQSNIGGSLGKAFEQGAGSFLGAVVAAVVALLLRPDDPLSSALALTLALVPLSVLAAFSVGFQIAPITATVVLLGAPGLDVGPDVLAAERLLGVTIGCGVGLLTGVLVLPARASRSAVAVAATVAGLLAAQLRAIAPDDGTGEDTLAARASEIRRALLELSTFAAEAARERRFAIGRTPDPERALRALRRVRFDVDMLRRAARGAGDDTLTDALAEPWRRAATGAAGALTHVEALLAGRPIAGPAVSLAPIVRDYREALNGMRKAGRTRSMSTPELARLFGIKFALRQLERDLVELDAVAQDIALPRRRWGS</sequence>
<evidence type="ECO:0000313" key="7">
    <source>
        <dbReference type="EMBL" id="CTQ32437.1"/>
    </source>
</evidence>
<dbReference type="STRING" id="282197.SAMN04488517_1052"/>
<keyword evidence="8" id="KW-1185">Reference proteome</keyword>
<keyword evidence="3 5" id="KW-1133">Transmembrane helix</keyword>
<evidence type="ECO:0000256" key="2">
    <source>
        <dbReference type="ARBA" id="ARBA00022692"/>
    </source>
</evidence>
<evidence type="ECO:0000313" key="8">
    <source>
        <dbReference type="Proteomes" id="UP000048908"/>
    </source>
</evidence>
<dbReference type="AlphaFoldDB" id="A0A0M6XPA1"/>
<feature type="domain" description="Integral membrane bound transporter" evidence="6">
    <location>
        <begin position="29"/>
        <end position="154"/>
    </location>
</feature>
<keyword evidence="4 5" id="KW-0472">Membrane</keyword>
<feature type="transmembrane region" description="Helical" evidence="5">
    <location>
        <begin position="20"/>
        <end position="51"/>
    </location>
</feature>
<dbReference type="GO" id="GO:0016020">
    <property type="term" value="C:membrane"/>
    <property type="evidence" value="ECO:0007669"/>
    <property type="project" value="UniProtKB-SubCell"/>
</dbReference>